<gene>
    <name evidence="12" type="ORF">CTDIVETGP_0936</name>
</gene>
<keyword evidence="3" id="KW-0964">Secreted</keyword>
<accession>W6N3Z2</accession>
<dbReference type="GO" id="GO:0050178">
    <property type="term" value="F:phenylpyruvate tautomerase activity"/>
    <property type="evidence" value="ECO:0007669"/>
    <property type="project" value="UniProtKB-EC"/>
</dbReference>
<evidence type="ECO:0000256" key="1">
    <source>
        <dbReference type="ARBA" id="ARBA00004613"/>
    </source>
</evidence>
<evidence type="ECO:0000256" key="4">
    <source>
        <dbReference type="ARBA" id="ARBA00023235"/>
    </source>
</evidence>
<dbReference type="Pfam" id="PF01187">
    <property type="entry name" value="MIF"/>
    <property type="match status" value="1"/>
</dbReference>
<dbReference type="OrthoDB" id="5769863at2"/>
<evidence type="ECO:0000313" key="12">
    <source>
        <dbReference type="EMBL" id="CDL90866.1"/>
    </source>
</evidence>
<dbReference type="PANTHER" id="PTHR11954:SF6">
    <property type="entry name" value="MACROPHAGE MIGRATION INHIBITORY FACTOR"/>
    <property type="match status" value="1"/>
</dbReference>
<evidence type="ECO:0000313" key="13">
    <source>
        <dbReference type="Proteomes" id="UP000019482"/>
    </source>
</evidence>
<dbReference type="GO" id="GO:0005615">
    <property type="term" value="C:extracellular space"/>
    <property type="evidence" value="ECO:0007669"/>
    <property type="project" value="UniProtKB-KW"/>
</dbReference>
<dbReference type="GeneID" id="29418315"/>
<dbReference type="EC" id="5.3.2.1" evidence="8"/>
<dbReference type="GO" id="GO:0005125">
    <property type="term" value="F:cytokine activity"/>
    <property type="evidence" value="ECO:0007669"/>
    <property type="project" value="UniProtKB-KW"/>
</dbReference>
<evidence type="ECO:0000256" key="8">
    <source>
        <dbReference type="ARBA" id="ARBA00039086"/>
    </source>
</evidence>
<comment type="catalytic activity">
    <reaction evidence="6">
        <text>L-dopachrome = 5,6-dihydroxyindole-2-carboxylate</text>
        <dbReference type="Rhea" id="RHEA:13041"/>
        <dbReference type="ChEBI" id="CHEBI:16875"/>
        <dbReference type="ChEBI" id="CHEBI:57509"/>
        <dbReference type="EC" id="5.3.3.12"/>
    </reaction>
</comment>
<dbReference type="InterPro" id="IPR014347">
    <property type="entry name" value="Tautomerase/MIF_sf"/>
</dbReference>
<keyword evidence="4" id="KW-0413">Isomerase</keyword>
<dbReference type="EC" id="5.3.3.12" evidence="7"/>
<dbReference type="PANTHER" id="PTHR11954">
    <property type="entry name" value="D-DOPACHROME DECARBOXYLASE"/>
    <property type="match status" value="1"/>
</dbReference>
<evidence type="ECO:0000256" key="5">
    <source>
        <dbReference type="ARBA" id="ARBA00036735"/>
    </source>
</evidence>
<comment type="subcellular location">
    <subcellularLocation>
        <location evidence="1">Secreted</location>
    </subcellularLocation>
</comment>
<reference evidence="12 13" key="1">
    <citation type="journal article" date="2015" name="Genome Announc.">
        <title>Draft Genome Sequence of Clostridium tyrobutyricum Strain DIVETGP, Isolated from Cow's Milk for Grana Padano Production.</title>
        <authorList>
            <person name="Soggiu A."/>
            <person name="Piras C."/>
            <person name="Gaiarsa S."/>
            <person name="Sassera D."/>
            <person name="Roncada P."/>
            <person name="Bendixen E."/>
            <person name="Brasca M."/>
            <person name="Bonizzi L."/>
        </authorList>
    </citation>
    <scope>NUCLEOTIDE SEQUENCE [LARGE SCALE GENOMIC DNA]</scope>
    <source>
        <strain evidence="12 13">DIVETGP</strain>
    </source>
</reference>
<evidence type="ECO:0000256" key="11">
    <source>
        <dbReference type="ARBA" id="ARBA00042730"/>
    </source>
</evidence>
<evidence type="ECO:0000256" key="9">
    <source>
        <dbReference type="ARBA" id="ARBA00041631"/>
    </source>
</evidence>
<name>W6N3Z2_CLOTY</name>
<proteinExistence type="predicted"/>
<dbReference type="RefSeq" id="WP_017752408.1">
    <property type="nucleotide sequence ID" value="NZ_CBXI010000012.1"/>
</dbReference>
<evidence type="ECO:0000256" key="3">
    <source>
        <dbReference type="ARBA" id="ARBA00022525"/>
    </source>
</evidence>
<dbReference type="Proteomes" id="UP000019482">
    <property type="component" value="Unassembled WGS sequence"/>
</dbReference>
<evidence type="ECO:0000256" key="10">
    <source>
        <dbReference type="ARBA" id="ARBA00041912"/>
    </source>
</evidence>
<comment type="catalytic activity">
    <reaction evidence="5">
        <text>3-phenylpyruvate = enol-phenylpyruvate</text>
        <dbReference type="Rhea" id="RHEA:17097"/>
        <dbReference type="ChEBI" id="CHEBI:16815"/>
        <dbReference type="ChEBI" id="CHEBI:18005"/>
        <dbReference type="EC" id="5.3.2.1"/>
    </reaction>
</comment>
<keyword evidence="13" id="KW-1185">Reference proteome</keyword>
<evidence type="ECO:0000256" key="7">
    <source>
        <dbReference type="ARBA" id="ARBA00038932"/>
    </source>
</evidence>
<dbReference type="AlphaFoldDB" id="W6N3Z2"/>
<dbReference type="GO" id="GO:0004167">
    <property type="term" value="F:dopachrome isomerase activity"/>
    <property type="evidence" value="ECO:0007669"/>
    <property type="project" value="UniProtKB-EC"/>
</dbReference>
<dbReference type="Gene3D" id="3.30.429.10">
    <property type="entry name" value="Macrophage Migration Inhibitory Factor"/>
    <property type="match status" value="1"/>
</dbReference>
<evidence type="ECO:0000256" key="2">
    <source>
        <dbReference type="ARBA" id="ARBA00022514"/>
    </source>
</evidence>
<sequence length="114" mass="13383">MPYIQTKVNVEITREKEKNIKQKLGKAIELIPGKSEKWLMLSFQDNSNLYFKGSNEESIAFIEVKIFGKADNKEYDSLTKEITNIFSQELNIKPSQIYIKYEEVEHWGWNGSNF</sequence>
<evidence type="ECO:0000256" key="6">
    <source>
        <dbReference type="ARBA" id="ARBA00036823"/>
    </source>
</evidence>
<dbReference type="SUPFAM" id="SSF55331">
    <property type="entry name" value="Tautomerase/MIF"/>
    <property type="match status" value="1"/>
</dbReference>
<dbReference type="InterPro" id="IPR001398">
    <property type="entry name" value="Macrophage_inhib_fac"/>
</dbReference>
<comment type="caution">
    <text evidence="12">The sequence shown here is derived from an EMBL/GenBank/DDBJ whole genome shotgun (WGS) entry which is preliminary data.</text>
</comment>
<protein>
    <recommendedName>
        <fullName evidence="11">L-dopachrome isomerase</fullName>
        <ecNumber evidence="8">5.3.2.1</ecNumber>
        <ecNumber evidence="7">5.3.3.12</ecNumber>
    </recommendedName>
    <alternativeName>
        <fullName evidence="9">L-dopachrome tautomerase</fullName>
    </alternativeName>
    <alternativeName>
        <fullName evidence="10">Phenylpyruvate tautomerase</fullName>
    </alternativeName>
</protein>
<organism evidence="12 13">
    <name type="scientific">Clostridium tyrobutyricum DIVETGP</name>
    <dbReference type="NCBI Taxonomy" id="1408889"/>
    <lineage>
        <taxon>Bacteria</taxon>
        <taxon>Bacillati</taxon>
        <taxon>Bacillota</taxon>
        <taxon>Clostridia</taxon>
        <taxon>Eubacteriales</taxon>
        <taxon>Clostridiaceae</taxon>
        <taxon>Clostridium</taxon>
    </lineage>
</organism>
<keyword evidence="2" id="KW-0202">Cytokine</keyword>
<dbReference type="EMBL" id="CBXI010000012">
    <property type="protein sequence ID" value="CDL90866.1"/>
    <property type="molecule type" value="Genomic_DNA"/>
</dbReference>